<proteinExistence type="predicted"/>
<gene>
    <name evidence="1" type="ORF">JR316_0010084</name>
</gene>
<dbReference type="EMBL" id="JAFIQS020000009">
    <property type="protein sequence ID" value="KAH9477852.1"/>
    <property type="molecule type" value="Genomic_DNA"/>
</dbReference>
<keyword evidence="2" id="KW-1185">Reference proteome</keyword>
<dbReference type="Proteomes" id="UP000664032">
    <property type="component" value="Unassembled WGS sequence"/>
</dbReference>
<protein>
    <submittedName>
        <fullName evidence="1">Major surface trophozoite antigen 11</fullName>
    </submittedName>
</protein>
<accession>A0ACB8GR51</accession>
<evidence type="ECO:0000313" key="2">
    <source>
        <dbReference type="Proteomes" id="UP000664032"/>
    </source>
</evidence>
<name>A0ACB8GR51_PSICU</name>
<comment type="caution">
    <text evidence="1">The sequence shown here is derived from an EMBL/GenBank/DDBJ whole genome shotgun (WGS) entry which is preliminary data.</text>
</comment>
<sequence>MFGNLKTKQTHYRIWETMTTVLIVDLRRLGVTLLSPTTSTPIKLLPGVYTSTTNPQLLHNALTSSASITTSAGFGNSSSLSLPLNLALQPGVSIYSGPLYSGQAAFTALPSSPIVGASTPITARALGLATNIWIALSAGDSNNRFIVWDPVPDVNQLPSGSQGTLALTDIQSTACTPGCSSSGICTASGSCQCAPGFGGTSCEACVPGFFGPKCQACPNNCDTCDDGITGTGRCIKPTLTNDPAKCNCKNGVCGSNGQCTCNAGFTTGNDGIACSKCLPGFFQTSDGDCKACQLGCTQCTDGTGACTQCLPNFGRDGNDPTKCTPPTQINSNNQICPDGSFGNGAQCTRCSASCLTCTGPTANDCVVCASGLYTLNGQCVSADNNGVCAGTNLIADNNKHECDTCGAACTKCQIPNFNAASTVDQLQCTACLPGFFLSNGKCVSSCPSGTTVSSQDNLTCIACDSSCSTCLGVCLSELVSQTRPSTAPPLPTVTGIDTPTTVVKSGRLEWWQILLMALGCAFIFLVILWLFRRRQRKKRAQKTAIFTAGHVSRGPTGWRWRLIRWGEKLFGHRRSRKAPGAAGPTIVHLGPLEYQPETEQSMLLKMRAAEEARTAYEPITYTPRPPQRPPRPASQEVDMIDLIGSYNATNEPRQTTYFFKQNNKSLGHLNGPQRDPRQSISDDSSSQFSEPSIYSQMTGAPRRMPEPRQPVKERNTTSRWSAASFDLTELKKKSRNPFWK</sequence>
<evidence type="ECO:0000313" key="1">
    <source>
        <dbReference type="EMBL" id="KAH9477852.1"/>
    </source>
</evidence>
<reference evidence="1" key="1">
    <citation type="submission" date="2021-10" db="EMBL/GenBank/DDBJ databases">
        <title>Psilocybe cubensis genome.</title>
        <authorList>
            <person name="Mckernan K.J."/>
            <person name="Crawford S."/>
            <person name="Trippe A."/>
            <person name="Kane L.T."/>
            <person name="Mclaughlin S."/>
        </authorList>
    </citation>
    <scope>NUCLEOTIDE SEQUENCE</scope>
    <source>
        <strain evidence="1">MGC-MH-2018</strain>
    </source>
</reference>
<organism evidence="1 2">
    <name type="scientific">Psilocybe cubensis</name>
    <name type="common">Psychedelic mushroom</name>
    <name type="synonym">Stropharia cubensis</name>
    <dbReference type="NCBI Taxonomy" id="181762"/>
    <lineage>
        <taxon>Eukaryota</taxon>
        <taxon>Fungi</taxon>
        <taxon>Dikarya</taxon>
        <taxon>Basidiomycota</taxon>
        <taxon>Agaricomycotina</taxon>
        <taxon>Agaricomycetes</taxon>
        <taxon>Agaricomycetidae</taxon>
        <taxon>Agaricales</taxon>
        <taxon>Agaricineae</taxon>
        <taxon>Strophariaceae</taxon>
        <taxon>Psilocybe</taxon>
    </lineage>
</organism>